<gene>
    <name evidence="1" type="ORF">KIH39_21980</name>
</gene>
<accession>A0A8E6B517</accession>
<dbReference type="AlphaFoldDB" id="A0A8E6B517"/>
<keyword evidence="2" id="KW-1185">Reference proteome</keyword>
<protein>
    <submittedName>
        <fullName evidence="1">Uncharacterized protein</fullName>
    </submittedName>
</protein>
<sequence length="149" mass="17619">MLNEAFDWMTRIKAVEREYGAIRFVTDRLLEEMTVNPAILGNRIIRRDIVTASSHLEGTYIVRIFSEFETALQHFIRAFHIRKPRGTEPLINRVRDRCRIPQADAEAVHKVREYRNILVHERTKFVVPVDMREATRVLCIFLSRVQGIW</sequence>
<dbReference type="RefSeq" id="WP_213495399.1">
    <property type="nucleotide sequence ID" value="NZ_CP074694.1"/>
</dbReference>
<dbReference type="KEGG" id="tsph:KIH39_21980"/>
<proteinExistence type="predicted"/>
<dbReference type="Proteomes" id="UP000676194">
    <property type="component" value="Chromosome"/>
</dbReference>
<name>A0A8E6B517_9BACT</name>
<evidence type="ECO:0000313" key="2">
    <source>
        <dbReference type="Proteomes" id="UP000676194"/>
    </source>
</evidence>
<dbReference type="EMBL" id="CP074694">
    <property type="protein sequence ID" value="QVL31487.1"/>
    <property type="molecule type" value="Genomic_DNA"/>
</dbReference>
<evidence type="ECO:0000313" key="1">
    <source>
        <dbReference type="EMBL" id="QVL31487.1"/>
    </source>
</evidence>
<organism evidence="1 2">
    <name type="scientific">Telmatocola sphagniphila</name>
    <dbReference type="NCBI Taxonomy" id="1123043"/>
    <lineage>
        <taxon>Bacteria</taxon>
        <taxon>Pseudomonadati</taxon>
        <taxon>Planctomycetota</taxon>
        <taxon>Planctomycetia</taxon>
        <taxon>Gemmatales</taxon>
        <taxon>Gemmataceae</taxon>
    </lineage>
</organism>
<reference evidence="1" key="1">
    <citation type="submission" date="2021-05" db="EMBL/GenBank/DDBJ databases">
        <title>Complete genome sequence of the cellulolytic planctomycete Telmatocola sphagniphila SP2T and characterization of the first cellulase from planctomycetes.</title>
        <authorList>
            <person name="Rakitin A.L."/>
            <person name="Beletsky A.V."/>
            <person name="Naumoff D.G."/>
            <person name="Kulichevskaya I.S."/>
            <person name="Mardanov A.V."/>
            <person name="Ravin N.V."/>
            <person name="Dedysh S.N."/>
        </authorList>
    </citation>
    <scope>NUCLEOTIDE SEQUENCE</scope>
    <source>
        <strain evidence="1">SP2T</strain>
    </source>
</reference>